<dbReference type="InterPro" id="IPR011761">
    <property type="entry name" value="ATP-grasp"/>
</dbReference>
<reference evidence="7" key="1">
    <citation type="submission" date="2019-08" db="EMBL/GenBank/DDBJ databases">
        <authorList>
            <person name="Kucharzyk K."/>
            <person name="Murdoch R.W."/>
            <person name="Higgins S."/>
            <person name="Loffler F."/>
        </authorList>
    </citation>
    <scope>NUCLEOTIDE SEQUENCE</scope>
</reference>
<dbReference type="PROSITE" id="PS50979">
    <property type="entry name" value="BC"/>
    <property type="match status" value="1"/>
</dbReference>
<dbReference type="InterPro" id="IPR005479">
    <property type="entry name" value="CPAse_ATP-bd"/>
</dbReference>
<comment type="caution">
    <text evidence="7">The sequence shown here is derived from an EMBL/GenBank/DDBJ whole genome shotgun (WGS) entry which is preliminary data.</text>
</comment>
<dbReference type="GO" id="GO:0005524">
    <property type="term" value="F:ATP binding"/>
    <property type="evidence" value="ECO:0007669"/>
    <property type="project" value="UniProtKB-KW"/>
</dbReference>
<dbReference type="GO" id="GO:0004075">
    <property type="term" value="F:biotin carboxylase activity"/>
    <property type="evidence" value="ECO:0007669"/>
    <property type="project" value="UniProtKB-EC"/>
</dbReference>
<dbReference type="PROSITE" id="PS00867">
    <property type="entry name" value="CPSASE_2"/>
    <property type="match status" value="1"/>
</dbReference>
<dbReference type="SUPFAM" id="SSF56059">
    <property type="entry name" value="Glutathione synthetase ATP-binding domain-like"/>
    <property type="match status" value="1"/>
</dbReference>
<feature type="domain" description="Biotin carboxylation" evidence="6">
    <location>
        <begin position="1"/>
        <end position="440"/>
    </location>
</feature>
<feature type="domain" description="ATP-grasp" evidence="5">
    <location>
        <begin position="120"/>
        <end position="311"/>
    </location>
</feature>
<protein>
    <submittedName>
        <fullName evidence="7">Biotin carboxylase</fullName>
        <ecNumber evidence="7">6.3.4.14</ecNumber>
    </submittedName>
</protein>
<dbReference type="PANTHER" id="PTHR48095">
    <property type="entry name" value="PYRUVATE CARBOXYLASE SUBUNIT A"/>
    <property type="match status" value="1"/>
</dbReference>
<dbReference type="PANTHER" id="PTHR48095:SF2">
    <property type="entry name" value="BIOTIN CARBOXYLASE, CHLOROPLASTIC"/>
    <property type="match status" value="1"/>
</dbReference>
<dbReference type="SMART" id="SM00878">
    <property type="entry name" value="Biotin_carb_C"/>
    <property type="match status" value="1"/>
</dbReference>
<dbReference type="AlphaFoldDB" id="A0A644TLM1"/>
<dbReference type="Gene3D" id="3.30.470.20">
    <property type="entry name" value="ATP-grasp fold, B domain"/>
    <property type="match status" value="1"/>
</dbReference>
<dbReference type="InterPro" id="IPR005482">
    <property type="entry name" value="Biotin_COase_C"/>
</dbReference>
<proteinExistence type="predicted"/>
<evidence type="ECO:0000256" key="2">
    <source>
        <dbReference type="ARBA" id="ARBA00022741"/>
    </source>
</evidence>
<evidence type="ECO:0000259" key="6">
    <source>
        <dbReference type="PROSITE" id="PS50979"/>
    </source>
</evidence>
<dbReference type="InterPro" id="IPR011764">
    <property type="entry name" value="Biotin_carboxylation_dom"/>
</dbReference>
<evidence type="ECO:0000256" key="4">
    <source>
        <dbReference type="SAM" id="MobiDB-lite"/>
    </source>
</evidence>
<dbReference type="InterPro" id="IPR005481">
    <property type="entry name" value="BC-like_N"/>
</dbReference>
<dbReference type="InterPro" id="IPR011054">
    <property type="entry name" value="Rudment_hybrid_motif"/>
</dbReference>
<dbReference type="SUPFAM" id="SSF51246">
    <property type="entry name" value="Rudiment single hybrid motif"/>
    <property type="match status" value="1"/>
</dbReference>
<dbReference type="EC" id="6.3.4.14" evidence="7"/>
<dbReference type="Pfam" id="PF02786">
    <property type="entry name" value="CPSase_L_D2"/>
    <property type="match status" value="1"/>
</dbReference>
<dbReference type="GO" id="GO:0046872">
    <property type="term" value="F:metal ion binding"/>
    <property type="evidence" value="ECO:0007669"/>
    <property type="project" value="InterPro"/>
</dbReference>
<evidence type="ECO:0000256" key="3">
    <source>
        <dbReference type="ARBA" id="ARBA00022840"/>
    </source>
</evidence>
<dbReference type="Pfam" id="PF00289">
    <property type="entry name" value="Biotin_carb_N"/>
    <property type="match status" value="1"/>
</dbReference>
<feature type="region of interest" description="Disordered" evidence="4">
    <location>
        <begin position="442"/>
        <end position="461"/>
    </location>
</feature>
<accession>A0A644TLM1</accession>
<feature type="compositionally biased region" description="Basic and acidic residues" evidence="4">
    <location>
        <begin position="442"/>
        <end position="453"/>
    </location>
</feature>
<sequence length="461" mass="51107">MFNRLLIANRGEIAVRIIRACRELGVETIAIYSDADVDSLHVHLADKAYRVGPAEAASSYYDGEAIIDIALSAKADAIHPGYGFLSENADFAEAVVDAGLIFVGPRAETIRKVGNKDAAREAMKVAGLPMTRGTDPLTSVEEAYQLAEEIGYPVILKPISGGGGKSMFVANNRDELTSALNKVDLTASSFYFENYIAESRHIEVQIMADNYGNMLHLGERECSLQRRNQKVLEEAPSSALTHEMRQRVGSLAIRAAKSVFYSNVGTVEFLLDRKTGEFYFMEINPRIQVEHAITEMITGVDLVRRQLRIAAGEPLNKKQEEITFTGHAIECRINAEDPEMKFQPCPGQIEFYHQPGGPRVRVDSGVCAGQTVQPYYDSLIAKVIAHGRTRGDAIRIMRRALTEFKVCGVATTIPFHQEVLKNPHFCSGDIDTQFIYKRMTRDEKPKAPREVKQKPVAVSAI</sequence>
<organism evidence="7">
    <name type="scientific">bioreactor metagenome</name>
    <dbReference type="NCBI Taxonomy" id="1076179"/>
    <lineage>
        <taxon>unclassified sequences</taxon>
        <taxon>metagenomes</taxon>
        <taxon>ecological metagenomes</taxon>
    </lineage>
</organism>
<evidence type="ECO:0000256" key="1">
    <source>
        <dbReference type="ARBA" id="ARBA00022598"/>
    </source>
</evidence>
<evidence type="ECO:0000313" key="7">
    <source>
        <dbReference type="EMBL" id="MPL67858.1"/>
    </source>
</evidence>
<keyword evidence="2" id="KW-0547">Nucleotide-binding</keyword>
<dbReference type="Pfam" id="PF02785">
    <property type="entry name" value="Biotin_carb_C"/>
    <property type="match status" value="1"/>
</dbReference>
<dbReference type="SUPFAM" id="SSF52440">
    <property type="entry name" value="PreATP-grasp domain"/>
    <property type="match status" value="1"/>
</dbReference>
<keyword evidence="1 7" id="KW-0436">Ligase</keyword>
<evidence type="ECO:0000259" key="5">
    <source>
        <dbReference type="PROSITE" id="PS50975"/>
    </source>
</evidence>
<dbReference type="EMBL" id="VSSQ01000039">
    <property type="protein sequence ID" value="MPL67858.1"/>
    <property type="molecule type" value="Genomic_DNA"/>
</dbReference>
<dbReference type="InterPro" id="IPR051602">
    <property type="entry name" value="ACC_Biotin_Carboxylase"/>
</dbReference>
<keyword evidence="3" id="KW-0067">ATP-binding</keyword>
<gene>
    <name evidence="7" type="primary">accC_3</name>
    <name evidence="7" type="ORF">SDC9_13561</name>
</gene>
<dbReference type="NCBIfam" id="NF006367">
    <property type="entry name" value="PRK08591.1"/>
    <property type="match status" value="1"/>
</dbReference>
<dbReference type="PROSITE" id="PS50975">
    <property type="entry name" value="ATP_GRASP"/>
    <property type="match status" value="1"/>
</dbReference>
<dbReference type="FunFam" id="3.40.50.20:FF:000010">
    <property type="entry name" value="Propionyl-CoA carboxylase subunit alpha"/>
    <property type="match status" value="1"/>
</dbReference>
<name>A0A644TLM1_9ZZZZ</name>
<dbReference type="InterPro" id="IPR016185">
    <property type="entry name" value="PreATP-grasp_dom_sf"/>
</dbReference>